<dbReference type="HOGENOM" id="CLU_463710_0_0_4"/>
<protein>
    <submittedName>
        <fullName evidence="1">Uncharacterized protein</fullName>
    </submittedName>
</protein>
<gene>
    <name evidence="1" type="ordered locus">Mpe_B0309</name>
</gene>
<sequence>MDKSILWSIIKSQAGTLGKAVLELVMNSIDAGATKVQVTLTGTHLTVSDDGRGFQSREEIENWFETFGTPHEKGDARYGRFRMGRGQVMAFTRNRWRSGAFAMAVDIRDMGLAYDLTAVDGKPHKGCQIEGELYDPLSPAEVIRVTDNLRELCKYAPIPVLVNGDRVSVKLDKEKWTFVDDDAYYLLRPQARALEVYNLGVHVRNYFGDYGIGGIVVSKQQLEVNFARNDILLAECAVWKRIAQKVRAHAKQFEEKKPTQNDAYRDMMLGRLLSGSFETLEEMTDALENAKVFTDYSGKHHSLTGLHRAGRLAGNAIAVPDDYSLKADKVHQRKLALVISPKTIERARHMALPEIFERIAKNLATFMGSVRHGAGYSATYHLEELQKMLRPIDEVAGVISENHHIVDDKELSKHEKLVLRVLRDLSYQFRAAVPGCNTDREIRVCESETVDGFTDGRTKIFIERKFLKIGGSAGHAFKAFDALKHLLLHEYLHDADDSTGHGHPQEFYQAFHDILSDERSRIAGFTYDAVMRYVAIRRKAGIKMRAGDLHALDLVTLEDEPGDEADETTAMVEATEVAAAAPAPQPEEPKDPIAAVVRRQEQEQFELVV</sequence>
<dbReference type="AlphaFoldDB" id="A2SNE5"/>
<dbReference type="RefSeq" id="WP_011831672.1">
    <property type="nucleotide sequence ID" value="NC_008826.1"/>
</dbReference>
<proteinExistence type="predicted"/>
<dbReference type="eggNOG" id="COG0323">
    <property type="taxonomic scope" value="Bacteria"/>
</dbReference>
<dbReference type="InterPro" id="IPR036890">
    <property type="entry name" value="HATPase_C_sf"/>
</dbReference>
<keyword evidence="1" id="KW-0614">Plasmid</keyword>
<keyword evidence="2" id="KW-1185">Reference proteome</keyword>
<accession>A2SNE5</accession>
<dbReference type="SUPFAM" id="SSF55874">
    <property type="entry name" value="ATPase domain of HSP90 chaperone/DNA topoisomerase II/histidine kinase"/>
    <property type="match status" value="1"/>
</dbReference>
<dbReference type="KEGG" id="mpt:Mpe_B0309"/>
<organism evidence="1 2">
    <name type="scientific">Methylibium petroleiphilum (strain ATCC BAA-1232 / LMG 22953 / PM1)</name>
    <dbReference type="NCBI Taxonomy" id="420662"/>
    <lineage>
        <taxon>Bacteria</taxon>
        <taxon>Pseudomonadati</taxon>
        <taxon>Pseudomonadota</taxon>
        <taxon>Betaproteobacteria</taxon>
        <taxon>Burkholderiales</taxon>
        <taxon>Sphaerotilaceae</taxon>
        <taxon>Methylibium</taxon>
    </lineage>
</organism>
<dbReference type="Proteomes" id="UP000000366">
    <property type="component" value="Plasmid RPME01"/>
</dbReference>
<dbReference type="Pfam" id="PF13589">
    <property type="entry name" value="HATPase_c_3"/>
    <property type="match status" value="1"/>
</dbReference>
<geneLocation type="plasmid" evidence="1 2">
    <name>RPME01</name>
</geneLocation>
<dbReference type="Gene3D" id="3.30.565.10">
    <property type="entry name" value="Histidine kinase-like ATPase, C-terminal domain"/>
    <property type="match status" value="1"/>
</dbReference>
<evidence type="ECO:0000313" key="2">
    <source>
        <dbReference type="Proteomes" id="UP000000366"/>
    </source>
</evidence>
<name>A2SNE5_METPP</name>
<evidence type="ECO:0000313" key="1">
    <source>
        <dbReference type="EMBL" id="ABM97084.1"/>
    </source>
</evidence>
<dbReference type="EMBL" id="CP000556">
    <property type="protein sequence ID" value="ABM97084.1"/>
    <property type="molecule type" value="Genomic_DNA"/>
</dbReference>
<reference evidence="1 2" key="1">
    <citation type="journal article" date="2007" name="J. Bacteriol.">
        <title>Whole-genome analysis of the methyl tert-butyl ether-degrading beta-proteobacterium Methylibium petroleiphilum PM1.</title>
        <authorList>
            <person name="Kane S.R."/>
            <person name="Chakicherla A.Y."/>
            <person name="Chain P.S.G."/>
            <person name="Schmidt R."/>
            <person name="Shin M.W."/>
            <person name="Legler T.C."/>
            <person name="Scow K.M."/>
            <person name="Larimer F.W."/>
            <person name="Lucas S.M."/>
            <person name="Richardson P.M."/>
            <person name="Hristova K.R."/>
        </authorList>
    </citation>
    <scope>NUCLEOTIDE SEQUENCE [LARGE SCALE GENOMIC DNA]</scope>
    <source>
        <strain evidence="2">ATCC BAA-1232 / LMG 22953 / PM1</strain>
        <plasmid evidence="1 2">RPME01</plasmid>
    </source>
</reference>